<organism evidence="1">
    <name type="scientific">Alectorobius mimon</name>
    <dbReference type="NCBI Taxonomy" id="360319"/>
    <lineage>
        <taxon>Eukaryota</taxon>
        <taxon>Metazoa</taxon>
        <taxon>Ecdysozoa</taxon>
        <taxon>Arthropoda</taxon>
        <taxon>Chelicerata</taxon>
        <taxon>Arachnida</taxon>
        <taxon>Acari</taxon>
        <taxon>Parasitiformes</taxon>
        <taxon>Ixodida</taxon>
        <taxon>Ixodoidea</taxon>
        <taxon>Argasidae</taxon>
        <taxon>Ornithodorinae</taxon>
        <taxon>Alectorobius</taxon>
    </lineage>
</organism>
<evidence type="ECO:0000313" key="1">
    <source>
        <dbReference type="EMBL" id="JAR87146.1"/>
    </source>
</evidence>
<protein>
    <submittedName>
        <fullName evidence="1">5 amp activated protein kinase beta</fullName>
    </submittedName>
</protein>
<keyword evidence="1" id="KW-0808">Transferase</keyword>
<sequence length="117" mass="13453">MKRLFRDPLVENSNARSSLPGDDGGSVSVEKVRSRLLRPGVSHLRTLVFQIRRRRVEKNGKIVRDFAYIRSYYYTSCTTPAILFRPPRDVTSFRSLCDVLLHSIQLFLTELSNGISH</sequence>
<keyword evidence="1" id="KW-0418">Kinase</keyword>
<feature type="non-terminal residue" evidence="1">
    <location>
        <position position="117"/>
    </location>
</feature>
<reference evidence="1" key="1">
    <citation type="submission" date="2016-03" db="EMBL/GenBank/DDBJ databases">
        <title>Gut transcriptome analysis on engorged females of Ornithodoros mimon (Acari: Argasidae) and phylogenetic inferences of soft ticks.</title>
        <authorList>
            <person name="Landulfo G.A."/>
            <person name="Giovanni D."/>
            <person name="Carvalho E."/>
            <person name="Junqueira-de-Azevedo I."/>
            <person name="Patane J."/>
            <person name="Mendoca R."/>
            <person name="Barros-Battesti D."/>
        </authorList>
    </citation>
    <scope>NUCLEOTIDE SEQUENCE</scope>
    <source>
        <strain evidence="1">Females</strain>
        <tissue evidence="1">Gut</tissue>
    </source>
</reference>
<name>A0A147B8N8_9ACAR</name>
<proteinExistence type="predicted"/>
<dbReference type="GO" id="GO:0016301">
    <property type="term" value="F:kinase activity"/>
    <property type="evidence" value="ECO:0007669"/>
    <property type="project" value="UniProtKB-KW"/>
</dbReference>
<dbReference type="AlphaFoldDB" id="A0A147B8N8"/>
<accession>A0A147B8N8</accession>
<dbReference type="EMBL" id="GEIB01000884">
    <property type="protein sequence ID" value="JAR87146.1"/>
    <property type="molecule type" value="Transcribed_RNA"/>
</dbReference>